<reference evidence="2" key="1">
    <citation type="submission" date="2021-06" db="EMBL/GenBank/DDBJ databases">
        <title>Parelaphostrongylus tenuis whole genome reference sequence.</title>
        <authorList>
            <person name="Garwood T.J."/>
            <person name="Larsen P.A."/>
            <person name="Fountain-Jones N.M."/>
            <person name="Garbe J.R."/>
            <person name="Macchietto M.G."/>
            <person name="Kania S.A."/>
            <person name="Gerhold R.W."/>
            <person name="Richards J.E."/>
            <person name="Wolf T.M."/>
        </authorList>
    </citation>
    <scope>NUCLEOTIDE SEQUENCE</scope>
    <source>
        <strain evidence="2">MNPRO001-30</strain>
        <tissue evidence="2">Meninges</tissue>
    </source>
</reference>
<evidence type="ECO:0000313" key="2">
    <source>
        <dbReference type="EMBL" id="KAJ1372518.1"/>
    </source>
</evidence>
<dbReference type="EMBL" id="JAHQIW010007155">
    <property type="protein sequence ID" value="KAJ1372518.1"/>
    <property type="molecule type" value="Genomic_DNA"/>
</dbReference>
<organism evidence="2 3">
    <name type="scientific">Parelaphostrongylus tenuis</name>
    <name type="common">Meningeal worm</name>
    <dbReference type="NCBI Taxonomy" id="148309"/>
    <lineage>
        <taxon>Eukaryota</taxon>
        <taxon>Metazoa</taxon>
        <taxon>Ecdysozoa</taxon>
        <taxon>Nematoda</taxon>
        <taxon>Chromadorea</taxon>
        <taxon>Rhabditida</taxon>
        <taxon>Rhabditina</taxon>
        <taxon>Rhabditomorpha</taxon>
        <taxon>Strongyloidea</taxon>
        <taxon>Metastrongylidae</taxon>
        <taxon>Parelaphostrongylus</taxon>
    </lineage>
</organism>
<keyword evidence="3" id="KW-1185">Reference proteome</keyword>
<dbReference type="Proteomes" id="UP001196413">
    <property type="component" value="Unassembled WGS sequence"/>
</dbReference>
<name>A0AAD5WK90_PARTN</name>
<gene>
    <name evidence="2" type="ORF">KIN20_034694</name>
</gene>
<comment type="caution">
    <text evidence="2">The sequence shown here is derived from an EMBL/GenBank/DDBJ whole genome shotgun (WGS) entry which is preliminary data.</text>
</comment>
<proteinExistence type="predicted"/>
<protein>
    <submittedName>
        <fullName evidence="2">Uncharacterized protein</fullName>
    </submittedName>
</protein>
<evidence type="ECO:0000313" key="3">
    <source>
        <dbReference type="Proteomes" id="UP001196413"/>
    </source>
</evidence>
<evidence type="ECO:0000256" key="1">
    <source>
        <dbReference type="SAM" id="MobiDB-lite"/>
    </source>
</evidence>
<sequence>MMWLDKLMCFFMTSPACRDLEVPLSNLTDVVPRHALEAPLPTINEPHSTEGGEQIISSHNSSRGHIVLYRLAGT</sequence>
<feature type="region of interest" description="Disordered" evidence="1">
    <location>
        <begin position="40"/>
        <end position="59"/>
    </location>
</feature>
<accession>A0AAD5WK90</accession>
<dbReference type="AlphaFoldDB" id="A0AAD5WK90"/>